<feature type="domain" description="DUF6362" evidence="1">
    <location>
        <begin position="20"/>
        <end position="116"/>
    </location>
</feature>
<protein>
    <recommendedName>
        <fullName evidence="1">DUF6362 domain-containing protein</fullName>
    </recommendedName>
</protein>
<organism evidence="2">
    <name type="scientific">Blastochloris viridis</name>
    <name type="common">Rhodopseudomonas viridis</name>
    <dbReference type="NCBI Taxonomy" id="1079"/>
    <lineage>
        <taxon>Bacteria</taxon>
        <taxon>Pseudomonadati</taxon>
        <taxon>Pseudomonadota</taxon>
        <taxon>Alphaproteobacteria</taxon>
        <taxon>Hyphomicrobiales</taxon>
        <taxon>Blastochloridaceae</taxon>
        <taxon>Blastochloris</taxon>
    </lineage>
</organism>
<proteinExistence type="predicted"/>
<dbReference type="InterPro" id="IPR045942">
    <property type="entry name" value="DUF6362"/>
</dbReference>
<dbReference type="AlphaFoldDB" id="A0A182D7G8"/>
<dbReference type="PATRIC" id="fig|1079.6.peg.1276"/>
<sequence>MNWTPSLVEERLTEAAFVLKRLPEPRRQGYFSVWPEITHSFADKVGQAPRPMNIVPSPAAISRMEETLSWTVGLDPVDGKIVWLRAFGERWKIICWTVGLQRSAAHEHWLYALCVIAFKLNGRRLNRNLSKRNVIALASAVQR</sequence>
<gene>
    <name evidence="2" type="ORF">BV133_3528</name>
</gene>
<dbReference type="RefSeq" id="WP_055036873.1">
    <property type="nucleotide sequence ID" value="NZ_AP014854.2"/>
</dbReference>
<dbReference type="KEGG" id="bvr:BVIR_1230"/>
<accession>A0A182D7G8</accession>
<reference evidence="2" key="1">
    <citation type="journal article" date="2015" name="Genome Announc.">
        <title>Complete Genome Sequence of the Bacteriochlorophyll b-Producing Photosynthetic Bacterium Blastochloris viridis.</title>
        <authorList>
            <person name="Tsukatani Y."/>
            <person name="Hirose Y."/>
            <person name="Harada J."/>
            <person name="Misawa N."/>
            <person name="Mori K."/>
            <person name="Inoue K."/>
            <person name="Tamiaki H."/>
        </authorList>
    </citation>
    <scope>NUCLEOTIDE SEQUENCE [LARGE SCALE GENOMIC DNA]</scope>
    <source>
        <strain evidence="2">DSM 133</strain>
    </source>
</reference>
<evidence type="ECO:0000259" key="1">
    <source>
        <dbReference type="Pfam" id="PF19889"/>
    </source>
</evidence>
<dbReference type="Pfam" id="PF19889">
    <property type="entry name" value="DUF6362"/>
    <property type="match status" value="1"/>
</dbReference>
<dbReference type="OrthoDB" id="7360866at2"/>
<name>A0A182D7G8_BLAVI</name>
<dbReference type="EMBL" id="AP014854">
    <property type="protein sequence ID" value="BAS01122.1"/>
    <property type="molecule type" value="Genomic_DNA"/>
</dbReference>
<evidence type="ECO:0000313" key="2">
    <source>
        <dbReference type="EMBL" id="BAS01122.1"/>
    </source>
</evidence>